<sequence>MNSSVAAAGSDLRFGAVGIGDRLPELRNTPTRVQLFRYSAVTWNTHRIHFDSDYAAVEGYPDVLVQSHLHGAFLTRLCTDWMGARGRLTRLAVTVKRFAVPGDVLICAGTVTGVEKVDDHSGLVHLGLEEIRESDATVCAVGTASVALPV</sequence>
<keyword evidence="2" id="KW-1185">Reference proteome</keyword>
<dbReference type="AlphaFoldDB" id="A0A3A4K476"/>
<evidence type="ECO:0000313" key="1">
    <source>
        <dbReference type="EMBL" id="RJO75113.1"/>
    </source>
</evidence>
<dbReference type="InterPro" id="IPR029069">
    <property type="entry name" value="HotDog_dom_sf"/>
</dbReference>
<dbReference type="Gene3D" id="3.10.129.10">
    <property type="entry name" value="Hotdog Thioesterase"/>
    <property type="match status" value="1"/>
</dbReference>
<gene>
    <name evidence="1" type="ORF">D5S18_17220</name>
</gene>
<organism evidence="1 2">
    <name type="scientific">Nocardia panacis</name>
    <dbReference type="NCBI Taxonomy" id="2340916"/>
    <lineage>
        <taxon>Bacteria</taxon>
        <taxon>Bacillati</taxon>
        <taxon>Actinomycetota</taxon>
        <taxon>Actinomycetes</taxon>
        <taxon>Mycobacteriales</taxon>
        <taxon>Nocardiaceae</taxon>
        <taxon>Nocardia</taxon>
    </lineage>
</organism>
<dbReference type="PANTHER" id="PTHR28152:SF1">
    <property type="entry name" value="HYDROXYACYL-THIOESTER DEHYDRATASE TYPE 2, MITOCHONDRIAL"/>
    <property type="match status" value="1"/>
</dbReference>
<dbReference type="GO" id="GO:0019171">
    <property type="term" value="F:(3R)-hydroxyacyl-[acyl-carrier-protein] dehydratase activity"/>
    <property type="evidence" value="ECO:0007669"/>
    <property type="project" value="TreeGrafter"/>
</dbReference>
<protein>
    <submittedName>
        <fullName evidence="1">Acyl dehydratase</fullName>
    </submittedName>
</protein>
<dbReference type="SUPFAM" id="SSF54637">
    <property type="entry name" value="Thioesterase/thiol ester dehydrase-isomerase"/>
    <property type="match status" value="1"/>
</dbReference>
<dbReference type="InterPro" id="IPR052741">
    <property type="entry name" value="Mitochondrial_HTD2"/>
</dbReference>
<dbReference type="RefSeq" id="WP_120041987.1">
    <property type="nucleotide sequence ID" value="NZ_QZFU01000019.1"/>
</dbReference>
<comment type="caution">
    <text evidence="1">The sequence shown here is derived from an EMBL/GenBank/DDBJ whole genome shotgun (WGS) entry which is preliminary data.</text>
</comment>
<name>A0A3A4K476_9NOCA</name>
<accession>A0A3A4K476</accession>
<dbReference type="PANTHER" id="PTHR28152">
    <property type="entry name" value="HYDROXYACYL-THIOESTER DEHYDRATASE TYPE 2, MITOCHONDRIAL"/>
    <property type="match status" value="1"/>
</dbReference>
<dbReference type="OrthoDB" id="7183822at2"/>
<evidence type="ECO:0000313" key="2">
    <source>
        <dbReference type="Proteomes" id="UP000266677"/>
    </source>
</evidence>
<proteinExistence type="predicted"/>
<reference evidence="1 2" key="1">
    <citation type="submission" date="2018-09" db="EMBL/GenBank/DDBJ databases">
        <title>YIM PH21274 draft genome.</title>
        <authorList>
            <person name="Miao C."/>
        </authorList>
    </citation>
    <scope>NUCLEOTIDE SEQUENCE [LARGE SCALE GENOMIC DNA]</scope>
    <source>
        <strain evidence="1 2">YIM PH 21724</strain>
    </source>
</reference>
<dbReference type="Proteomes" id="UP000266677">
    <property type="component" value="Unassembled WGS sequence"/>
</dbReference>
<dbReference type="EMBL" id="QZFU01000019">
    <property type="protein sequence ID" value="RJO75113.1"/>
    <property type="molecule type" value="Genomic_DNA"/>
</dbReference>